<keyword evidence="1 2" id="KW-0732">Signal</keyword>
<dbReference type="OrthoDB" id="267336at2"/>
<evidence type="ECO:0000256" key="1">
    <source>
        <dbReference type="ARBA" id="ARBA00022729"/>
    </source>
</evidence>
<dbReference type="InterPro" id="IPR018114">
    <property type="entry name" value="TRYPSIN_HIS"/>
</dbReference>
<dbReference type="EMBL" id="CP019937">
    <property type="protein sequence ID" value="ARO14967.1"/>
    <property type="molecule type" value="Genomic_DNA"/>
</dbReference>
<dbReference type="InterPro" id="IPR009003">
    <property type="entry name" value="Peptidase_S1_PA"/>
</dbReference>
<dbReference type="GO" id="GO:0006508">
    <property type="term" value="P:proteolysis"/>
    <property type="evidence" value="ECO:0007669"/>
    <property type="project" value="InterPro"/>
</dbReference>
<proteinExistence type="predicted"/>
<sequence>MKHHWPKPNWRRCVTPVFVAAVLLGGGNAIAQTVPAVGRIEINGAGHCSAVLIAPDQVLTAAHCLFDPATGARLPAQDIVFQAGFSHGRAMAFRQIRRMTVHPDHRPDTAPSGNAARSAADLALLQLFQPVTALSGITPLVIAPVFPREGAVTLVGYGSGAASYVQQRESCDRHGADGAVLLFACHVERGASGAPLLAERGDAVQIISLVSAVGQVGGVDLAVGVDVPAQIGALRAAFDADAALGAEPRTSRR</sequence>
<feature type="signal peptide" evidence="2">
    <location>
        <begin position="1"/>
        <end position="31"/>
    </location>
</feature>
<reference evidence="4 5" key="1">
    <citation type="submission" date="2017-02" db="EMBL/GenBank/DDBJ databases">
        <title>Ketogulonicigenium robustum SPU B003 Genome sequencing and assembly.</title>
        <authorList>
            <person name="Li Y."/>
            <person name="Liu L."/>
            <person name="Wang C."/>
            <person name="Zhang M."/>
            <person name="Zhang T."/>
            <person name="Zhang Y."/>
        </authorList>
    </citation>
    <scope>NUCLEOTIDE SEQUENCE [LARGE SCALE GENOMIC DNA]</scope>
    <source>
        <strain evidence="4 5">SPU_B003</strain>
    </source>
</reference>
<dbReference type="SUPFAM" id="SSF50494">
    <property type="entry name" value="Trypsin-like serine proteases"/>
    <property type="match status" value="1"/>
</dbReference>
<feature type="domain" description="Peptidase S1" evidence="3">
    <location>
        <begin position="23"/>
        <end position="239"/>
    </location>
</feature>
<dbReference type="Proteomes" id="UP000242447">
    <property type="component" value="Chromosome"/>
</dbReference>
<keyword evidence="5" id="KW-1185">Reference proteome</keyword>
<organism evidence="4 5">
    <name type="scientific">Ketogulonicigenium robustum</name>
    <dbReference type="NCBI Taxonomy" id="92947"/>
    <lineage>
        <taxon>Bacteria</taxon>
        <taxon>Pseudomonadati</taxon>
        <taxon>Pseudomonadota</taxon>
        <taxon>Alphaproteobacteria</taxon>
        <taxon>Rhodobacterales</taxon>
        <taxon>Roseobacteraceae</taxon>
        <taxon>Ketogulonicigenium</taxon>
    </lineage>
</organism>
<feature type="chain" id="PRO_5012439035" description="Peptidase S1 domain-containing protein" evidence="2">
    <location>
        <begin position="32"/>
        <end position="253"/>
    </location>
</feature>
<evidence type="ECO:0000256" key="2">
    <source>
        <dbReference type="SAM" id="SignalP"/>
    </source>
</evidence>
<accession>A0A1W6P112</accession>
<dbReference type="PRINTS" id="PR00722">
    <property type="entry name" value="CHYMOTRYPSIN"/>
</dbReference>
<dbReference type="PANTHER" id="PTHR15462:SF8">
    <property type="entry name" value="SERINE PROTEASE"/>
    <property type="match status" value="1"/>
</dbReference>
<gene>
    <name evidence="4" type="ORF">BVG79_01623</name>
</gene>
<dbReference type="PROSITE" id="PS00134">
    <property type="entry name" value="TRYPSIN_HIS"/>
    <property type="match status" value="1"/>
</dbReference>
<dbReference type="InterPro" id="IPR001254">
    <property type="entry name" value="Trypsin_dom"/>
</dbReference>
<dbReference type="InterPro" id="IPR050966">
    <property type="entry name" value="Glutamyl_endopeptidase"/>
</dbReference>
<dbReference type="KEGG" id="kro:BVG79_01623"/>
<dbReference type="PROSITE" id="PS50240">
    <property type="entry name" value="TRYPSIN_DOM"/>
    <property type="match status" value="1"/>
</dbReference>
<dbReference type="Pfam" id="PF13365">
    <property type="entry name" value="Trypsin_2"/>
    <property type="match status" value="1"/>
</dbReference>
<evidence type="ECO:0000313" key="5">
    <source>
        <dbReference type="Proteomes" id="UP000242447"/>
    </source>
</evidence>
<name>A0A1W6P112_9RHOB</name>
<dbReference type="GO" id="GO:0004252">
    <property type="term" value="F:serine-type endopeptidase activity"/>
    <property type="evidence" value="ECO:0007669"/>
    <property type="project" value="InterPro"/>
</dbReference>
<evidence type="ECO:0000313" key="4">
    <source>
        <dbReference type="EMBL" id="ARO14967.1"/>
    </source>
</evidence>
<dbReference type="PANTHER" id="PTHR15462">
    <property type="entry name" value="SERINE PROTEASE"/>
    <property type="match status" value="1"/>
</dbReference>
<dbReference type="AlphaFoldDB" id="A0A1W6P112"/>
<protein>
    <recommendedName>
        <fullName evidence="3">Peptidase S1 domain-containing protein</fullName>
    </recommendedName>
</protein>
<dbReference type="InterPro" id="IPR043504">
    <property type="entry name" value="Peptidase_S1_PA_chymotrypsin"/>
</dbReference>
<evidence type="ECO:0000259" key="3">
    <source>
        <dbReference type="PROSITE" id="PS50240"/>
    </source>
</evidence>
<dbReference type="STRING" id="92947.BVG79_01623"/>
<dbReference type="RefSeq" id="WP_085786426.1">
    <property type="nucleotide sequence ID" value="NZ_CP019937.1"/>
</dbReference>
<dbReference type="Gene3D" id="2.40.10.10">
    <property type="entry name" value="Trypsin-like serine proteases"/>
    <property type="match status" value="2"/>
</dbReference>
<dbReference type="InterPro" id="IPR001314">
    <property type="entry name" value="Peptidase_S1A"/>
</dbReference>